<keyword evidence="3 6" id="KW-1133">Transmembrane helix</keyword>
<reference evidence="8 9" key="1">
    <citation type="submission" date="2016-10" db="EMBL/GenBank/DDBJ databases">
        <title>Genome sequence of the basidiomycete white-rot fungus Trametes pubescens.</title>
        <authorList>
            <person name="Makela M.R."/>
            <person name="Granchi Z."/>
            <person name="Peng M."/>
            <person name="De Vries R.P."/>
            <person name="Grigoriev I."/>
            <person name="Riley R."/>
            <person name="Hilden K."/>
        </authorList>
    </citation>
    <scope>NUCLEOTIDE SEQUENCE [LARGE SCALE GENOMIC DNA]</scope>
    <source>
        <strain evidence="8 9">FBCC735</strain>
    </source>
</reference>
<evidence type="ECO:0000259" key="7">
    <source>
        <dbReference type="Pfam" id="PF03168"/>
    </source>
</evidence>
<dbReference type="AlphaFoldDB" id="A0A1M2VF20"/>
<evidence type="ECO:0000313" key="8">
    <source>
        <dbReference type="EMBL" id="OJT06137.1"/>
    </source>
</evidence>
<sequence length="302" mass="33150">MATYNDPYAHGQYPQQYQDAPFNPYEVQQQQHAQRPYDQGGYTDPSDEYSASARAKEGAAGLRNGYGHGEDAVPVPMSEKTSSNMRQWRYEHQGKMWTKGSRARCFGRFFCCTIMVFLFLLISIVLSLALWLRPPNIIVGQPTPDLSTFAIDVNTESLSLGMPVNVSINNPNYFPVDITYLDAVVLYPINSTQIGSGHKGKVELKQFEQTNFTFPVTVAYNATSDPDGAVILDLAKHCGLDGSAASDVSLTVNVKVALKIFDIPISHTISNQVSFACPLGSVGTELQDLLKALNLTDIASLL</sequence>
<dbReference type="InterPro" id="IPR004864">
    <property type="entry name" value="LEA_2"/>
</dbReference>
<gene>
    <name evidence="8" type="ORF">TRAPUB_3072</name>
</gene>
<evidence type="ECO:0000313" key="9">
    <source>
        <dbReference type="Proteomes" id="UP000184267"/>
    </source>
</evidence>
<dbReference type="OrthoDB" id="20273at2759"/>
<dbReference type="Gene3D" id="2.60.40.1820">
    <property type="match status" value="1"/>
</dbReference>
<dbReference type="Pfam" id="PF03168">
    <property type="entry name" value="LEA_2"/>
    <property type="match status" value="1"/>
</dbReference>
<dbReference type="OMA" id="DAPFNPY"/>
<comment type="subcellular location">
    <subcellularLocation>
        <location evidence="1">Membrane</location>
        <topology evidence="1">Single-pass membrane protein</topology>
    </subcellularLocation>
</comment>
<keyword evidence="2 6" id="KW-0812">Transmembrane</keyword>
<dbReference type="SUPFAM" id="SSF117070">
    <property type="entry name" value="LEA14-like"/>
    <property type="match status" value="1"/>
</dbReference>
<dbReference type="PANTHER" id="PTHR31234">
    <property type="entry name" value="LATE EMBRYOGENESIS ABUNDANT (LEA) HYDROXYPROLINE-RICH GLYCOPROTEIN FAMILY"/>
    <property type="match status" value="1"/>
</dbReference>
<dbReference type="InterPro" id="IPR044839">
    <property type="entry name" value="NDR1-like"/>
</dbReference>
<evidence type="ECO:0000256" key="3">
    <source>
        <dbReference type="ARBA" id="ARBA00022989"/>
    </source>
</evidence>
<dbReference type="GO" id="GO:0098542">
    <property type="term" value="P:defense response to other organism"/>
    <property type="evidence" value="ECO:0007669"/>
    <property type="project" value="InterPro"/>
</dbReference>
<evidence type="ECO:0000256" key="1">
    <source>
        <dbReference type="ARBA" id="ARBA00004167"/>
    </source>
</evidence>
<evidence type="ECO:0000256" key="4">
    <source>
        <dbReference type="ARBA" id="ARBA00023136"/>
    </source>
</evidence>
<evidence type="ECO:0000256" key="6">
    <source>
        <dbReference type="SAM" id="Phobius"/>
    </source>
</evidence>
<accession>A0A1M2VF20</accession>
<evidence type="ECO:0000256" key="5">
    <source>
        <dbReference type="SAM" id="MobiDB-lite"/>
    </source>
</evidence>
<dbReference type="PANTHER" id="PTHR31234:SF2">
    <property type="entry name" value="OS05G0199100 PROTEIN"/>
    <property type="match status" value="1"/>
</dbReference>
<comment type="caution">
    <text evidence="8">The sequence shown here is derived from an EMBL/GenBank/DDBJ whole genome shotgun (WGS) entry which is preliminary data.</text>
</comment>
<feature type="region of interest" description="Disordered" evidence="5">
    <location>
        <begin position="61"/>
        <end position="80"/>
    </location>
</feature>
<proteinExistence type="predicted"/>
<feature type="transmembrane region" description="Helical" evidence="6">
    <location>
        <begin position="105"/>
        <end position="132"/>
    </location>
</feature>
<dbReference type="GO" id="GO:0016020">
    <property type="term" value="C:membrane"/>
    <property type="evidence" value="ECO:0007669"/>
    <property type="project" value="UniProtKB-SubCell"/>
</dbReference>
<dbReference type="STRING" id="154538.A0A1M2VF20"/>
<name>A0A1M2VF20_TRAPU</name>
<dbReference type="EMBL" id="MNAD01001353">
    <property type="protein sequence ID" value="OJT06137.1"/>
    <property type="molecule type" value="Genomic_DNA"/>
</dbReference>
<feature type="region of interest" description="Disordered" evidence="5">
    <location>
        <begin position="1"/>
        <end position="54"/>
    </location>
</feature>
<keyword evidence="4 6" id="KW-0472">Membrane</keyword>
<protein>
    <recommendedName>
        <fullName evidence="7">Late embryogenesis abundant protein LEA-2 subgroup domain-containing protein</fullName>
    </recommendedName>
</protein>
<evidence type="ECO:0000256" key="2">
    <source>
        <dbReference type="ARBA" id="ARBA00022692"/>
    </source>
</evidence>
<keyword evidence="9" id="KW-1185">Reference proteome</keyword>
<feature type="domain" description="Late embryogenesis abundant protein LEA-2 subgroup" evidence="7">
    <location>
        <begin position="166"/>
        <end position="268"/>
    </location>
</feature>
<dbReference type="Proteomes" id="UP000184267">
    <property type="component" value="Unassembled WGS sequence"/>
</dbReference>
<organism evidence="8 9">
    <name type="scientific">Trametes pubescens</name>
    <name type="common">White-rot fungus</name>
    <dbReference type="NCBI Taxonomy" id="154538"/>
    <lineage>
        <taxon>Eukaryota</taxon>
        <taxon>Fungi</taxon>
        <taxon>Dikarya</taxon>
        <taxon>Basidiomycota</taxon>
        <taxon>Agaricomycotina</taxon>
        <taxon>Agaricomycetes</taxon>
        <taxon>Polyporales</taxon>
        <taxon>Polyporaceae</taxon>
        <taxon>Trametes</taxon>
    </lineage>
</organism>